<feature type="compositionally biased region" description="Polar residues" evidence="1">
    <location>
        <begin position="109"/>
        <end position="119"/>
    </location>
</feature>
<organism evidence="2 3">
    <name type="scientific">Saponaria officinalis</name>
    <name type="common">Common soapwort</name>
    <name type="synonym">Lychnis saponaria</name>
    <dbReference type="NCBI Taxonomy" id="3572"/>
    <lineage>
        <taxon>Eukaryota</taxon>
        <taxon>Viridiplantae</taxon>
        <taxon>Streptophyta</taxon>
        <taxon>Embryophyta</taxon>
        <taxon>Tracheophyta</taxon>
        <taxon>Spermatophyta</taxon>
        <taxon>Magnoliopsida</taxon>
        <taxon>eudicotyledons</taxon>
        <taxon>Gunneridae</taxon>
        <taxon>Pentapetalae</taxon>
        <taxon>Caryophyllales</taxon>
        <taxon>Caryophyllaceae</taxon>
        <taxon>Caryophylleae</taxon>
        <taxon>Saponaria</taxon>
    </lineage>
</organism>
<accession>A0AAW1I6C9</accession>
<dbReference type="PANTHER" id="PTHR48237:SF1">
    <property type="entry name" value="SPC97_SPC98 FAMILY OF SPINDLE POLE BODY (SBP) COMPONENT"/>
    <property type="match status" value="1"/>
</dbReference>
<dbReference type="Proteomes" id="UP001443914">
    <property type="component" value="Unassembled WGS sequence"/>
</dbReference>
<evidence type="ECO:0000313" key="3">
    <source>
        <dbReference type="Proteomes" id="UP001443914"/>
    </source>
</evidence>
<dbReference type="PANTHER" id="PTHR48237">
    <property type="entry name" value="GAMMA-TUBULIN COMPLEX COMPONENT"/>
    <property type="match status" value="1"/>
</dbReference>
<reference evidence="2" key="1">
    <citation type="submission" date="2024-03" db="EMBL/GenBank/DDBJ databases">
        <title>WGS assembly of Saponaria officinalis var. Norfolk2.</title>
        <authorList>
            <person name="Jenkins J."/>
            <person name="Shu S."/>
            <person name="Grimwood J."/>
            <person name="Barry K."/>
            <person name="Goodstein D."/>
            <person name="Schmutz J."/>
            <person name="Leebens-Mack J."/>
            <person name="Osbourn A."/>
        </authorList>
    </citation>
    <scope>NUCLEOTIDE SEQUENCE [LARGE SCALE GENOMIC DNA]</scope>
    <source>
        <strain evidence="2">JIC</strain>
    </source>
</reference>
<keyword evidence="3" id="KW-1185">Reference proteome</keyword>
<dbReference type="EMBL" id="JBDFQZ010000010">
    <property type="protein sequence ID" value="KAK9684145.1"/>
    <property type="molecule type" value="Genomic_DNA"/>
</dbReference>
<dbReference type="AlphaFoldDB" id="A0AAW1I6C9"/>
<feature type="compositionally biased region" description="Basic and acidic residues" evidence="1">
    <location>
        <begin position="132"/>
        <end position="154"/>
    </location>
</feature>
<proteinExistence type="predicted"/>
<comment type="caution">
    <text evidence="2">The sequence shown here is derived from an EMBL/GenBank/DDBJ whole genome shotgun (WGS) entry which is preliminary data.</text>
</comment>
<gene>
    <name evidence="2" type="ORF">RND81_10G189700</name>
</gene>
<feature type="region of interest" description="Disordered" evidence="1">
    <location>
        <begin position="101"/>
        <end position="154"/>
    </location>
</feature>
<name>A0AAW1I6C9_SAPOF</name>
<sequence>MWTMEDKRVLIGDNHHEDVRWLHSLSEPEIDLLIGLKDIAVQRAKVIGQERLSDKFDLKLLRALSYILMQHVKGQLSNLQLTGVDKLKEMLEGGNLLKLDLERQDEDNNQSSGDETLSTYMEIAKKRRRGTKSNERTPTSKRDKKDERTSTDPK</sequence>
<protein>
    <submittedName>
        <fullName evidence="2">Uncharacterized protein</fullName>
    </submittedName>
</protein>
<evidence type="ECO:0000313" key="2">
    <source>
        <dbReference type="EMBL" id="KAK9684145.1"/>
    </source>
</evidence>
<evidence type="ECO:0000256" key="1">
    <source>
        <dbReference type="SAM" id="MobiDB-lite"/>
    </source>
</evidence>